<dbReference type="Gene3D" id="1.10.10.10">
    <property type="entry name" value="Winged helix-like DNA-binding domain superfamily/Winged helix DNA-binding domain"/>
    <property type="match status" value="1"/>
</dbReference>
<feature type="region of interest" description="Disordered" evidence="4">
    <location>
        <begin position="31"/>
        <end position="78"/>
    </location>
</feature>
<evidence type="ECO:0000256" key="4">
    <source>
        <dbReference type="SAM" id="MobiDB-lite"/>
    </source>
</evidence>
<dbReference type="OrthoDB" id="27073at2759"/>
<dbReference type="GO" id="GO:0031625">
    <property type="term" value="F:ubiquitin protein ligase binding"/>
    <property type="evidence" value="ECO:0007669"/>
    <property type="project" value="InterPro"/>
</dbReference>
<evidence type="ECO:0000313" key="7">
    <source>
        <dbReference type="Proteomes" id="UP000005018"/>
    </source>
</evidence>
<reference evidence="6 7" key="1">
    <citation type="journal article" date="2012" name="PLoS ONE">
        <title>Sequence and analysis of the genome of the pathogenic yeast Candida orthopsilosis.</title>
        <authorList>
            <person name="Riccombeni A."/>
            <person name="Vidanes G."/>
            <person name="Proux-Wera E."/>
            <person name="Wolfe K.H."/>
            <person name="Butler G."/>
        </authorList>
    </citation>
    <scope>NUCLEOTIDE SEQUENCE [LARGE SCALE GENOMIC DNA]</scope>
    <source>
        <strain evidence="6 7">Co 90-125</strain>
    </source>
</reference>
<gene>
    <name evidence="6" type="ORF">CORT_0B05010</name>
</gene>
<sequence>MPKTIPQILDLGSTSSLPSVTSTECSSRMASTSSISLAGDSTSSKIRTSHLLQHRPKKRKRTPIIQNEDNNNSLPESTRRQLEASKQILYNVIDRILDGQTLGHSLSFLYGRVEAICRYKHNEQTALADYLFDKLNTFFNRKIETPISKASVPFETEDTRELSAERFALCLCEHVLENWKIWNTIIMKLSQVFGYLEKNYLRPHHSRKSIIKYGETKFAEVYFANKSNESEIEILLAAVASGETVQTHSYARIVLDSYARVTDLYYRAKYWKSVDEGLINRSREAFKNMTALFQRFESKNIQSESSAQSPELIIMDQFSPRIEREYIGWFCNEKFQKAFELKRRFMIIDEECAFYSGCGINKQTVDKVAAKLMFFLIFRDDFNDLVLKGFEELIDSPKEMQLLNKMCLEIEKGLVLNGKEKLVFTWKQYCEKKFQDAITTYQSNLSESQLYPNALIYLSIVSGRLESKIHFYYNDDTDFNSILKSSLGVAVNKPGNNTYIIQQMCKLCDLYFKSKLEIVVGSLDSLWELIKHPYFVLSNQVDFLTAYKKDLSRRLLLGKTSSLKEEHQLAKFFGIFGHGSEVSGNIEDMFEDLKASEEIYSKLVKNPYFEFTPVVLEKTTWSDIPSQDLSSVQLPIEFANVLKNFVQSFCKSDERNGKKQLDWSNYKLHQLTIAGHFNSGEISISANMLQAMIILLFNESDEYTFEQLIDKTKMDAPLLQAVLNTMVTGKCKILKQQGNKIKFNNSFKDKSKTIRLPIIKESTAASMPSRGTSIDKEVVEVIERNRNEEFKSVVVRIMKQAKSLSMTNLLNQSIEILQRRRPVSVIDLKSAIERLITDEFLKRKNRDTIEYIS</sequence>
<accession>H8WZL4</accession>
<dbReference type="Pfam" id="PF00888">
    <property type="entry name" value="Cullin"/>
    <property type="match status" value="2"/>
</dbReference>
<dbReference type="GO" id="GO:0006511">
    <property type="term" value="P:ubiquitin-dependent protein catabolic process"/>
    <property type="evidence" value="ECO:0007669"/>
    <property type="project" value="InterPro"/>
</dbReference>
<dbReference type="KEGG" id="cot:CORT_0B05010"/>
<name>H8WZL4_CANO9</name>
<dbReference type="InterPro" id="IPR045093">
    <property type="entry name" value="Cullin"/>
</dbReference>
<evidence type="ECO:0000256" key="1">
    <source>
        <dbReference type="ARBA" id="ARBA00006019"/>
    </source>
</evidence>
<evidence type="ECO:0000259" key="5">
    <source>
        <dbReference type="PROSITE" id="PS50069"/>
    </source>
</evidence>
<feature type="compositionally biased region" description="Polar residues" evidence="4">
    <location>
        <begin position="31"/>
        <end position="46"/>
    </location>
</feature>
<evidence type="ECO:0000256" key="3">
    <source>
        <dbReference type="RuleBase" id="RU003829"/>
    </source>
</evidence>
<dbReference type="Proteomes" id="UP000005018">
    <property type="component" value="Chromosome 2"/>
</dbReference>
<dbReference type="eggNOG" id="KOG2166">
    <property type="taxonomic scope" value="Eukaryota"/>
</dbReference>
<dbReference type="InterPro" id="IPR001373">
    <property type="entry name" value="Cullin_N"/>
</dbReference>
<evidence type="ECO:0000313" key="6">
    <source>
        <dbReference type="EMBL" id="CCG22209.1"/>
    </source>
</evidence>
<dbReference type="PROSITE" id="PS50069">
    <property type="entry name" value="CULLIN_2"/>
    <property type="match status" value="1"/>
</dbReference>
<dbReference type="InterPro" id="IPR016158">
    <property type="entry name" value="Cullin_homology"/>
</dbReference>
<dbReference type="InterPro" id="IPR059120">
    <property type="entry name" value="Cullin-like_AB"/>
</dbReference>
<keyword evidence="7" id="KW-1185">Reference proteome</keyword>
<dbReference type="SMART" id="SM00182">
    <property type="entry name" value="CULLIN"/>
    <property type="match status" value="1"/>
</dbReference>
<feature type="domain" description="Cullin family profile" evidence="5">
    <location>
        <begin position="499"/>
        <end position="727"/>
    </location>
</feature>
<evidence type="ECO:0000256" key="2">
    <source>
        <dbReference type="PROSITE-ProRule" id="PRU00330"/>
    </source>
</evidence>
<feature type="compositionally biased region" description="Polar residues" evidence="4">
    <location>
        <begin position="64"/>
        <end position="76"/>
    </location>
</feature>
<dbReference type="Pfam" id="PF10557">
    <property type="entry name" value="Cullin_Nedd8"/>
    <property type="match status" value="1"/>
</dbReference>
<dbReference type="SMART" id="SM00884">
    <property type="entry name" value="Cullin_Nedd8"/>
    <property type="match status" value="1"/>
</dbReference>
<dbReference type="RefSeq" id="XP_003867646.1">
    <property type="nucleotide sequence ID" value="XM_003867598.1"/>
</dbReference>
<dbReference type="InterPro" id="IPR016159">
    <property type="entry name" value="Cullin_repeat-like_dom_sf"/>
</dbReference>
<dbReference type="Pfam" id="PF26557">
    <property type="entry name" value="Cullin_AB"/>
    <property type="match status" value="1"/>
</dbReference>
<protein>
    <recommendedName>
        <fullName evidence="5">Cullin family profile domain-containing protein</fullName>
    </recommendedName>
</protein>
<dbReference type="InterPro" id="IPR019559">
    <property type="entry name" value="Cullin_neddylation_domain"/>
</dbReference>
<dbReference type="InterPro" id="IPR036317">
    <property type="entry name" value="Cullin_homology_sf"/>
</dbReference>
<dbReference type="SUPFAM" id="SSF75632">
    <property type="entry name" value="Cullin homology domain"/>
    <property type="match status" value="1"/>
</dbReference>
<dbReference type="Gene3D" id="3.30.230.130">
    <property type="entry name" value="Cullin, Chain C, Domain 2"/>
    <property type="match status" value="1"/>
</dbReference>
<dbReference type="SUPFAM" id="SSF74788">
    <property type="entry name" value="Cullin repeat-like"/>
    <property type="match status" value="1"/>
</dbReference>
<dbReference type="GeneID" id="14538826"/>
<dbReference type="SUPFAM" id="SSF46785">
    <property type="entry name" value="Winged helix' DNA-binding domain"/>
    <property type="match status" value="1"/>
</dbReference>
<dbReference type="InterPro" id="IPR036390">
    <property type="entry name" value="WH_DNA-bd_sf"/>
</dbReference>
<dbReference type="Gene3D" id="1.20.1310.10">
    <property type="entry name" value="Cullin Repeats"/>
    <property type="match status" value="2"/>
</dbReference>
<comment type="similarity">
    <text evidence="1 2 3">Belongs to the cullin family.</text>
</comment>
<dbReference type="HOGENOM" id="CLU_335858_0_0_1"/>
<dbReference type="InterPro" id="IPR036388">
    <property type="entry name" value="WH-like_DNA-bd_sf"/>
</dbReference>
<dbReference type="AlphaFoldDB" id="H8WZL4"/>
<organism evidence="6 7">
    <name type="scientific">Candida orthopsilosis (strain 90-125)</name>
    <name type="common">Yeast</name>
    <dbReference type="NCBI Taxonomy" id="1136231"/>
    <lineage>
        <taxon>Eukaryota</taxon>
        <taxon>Fungi</taxon>
        <taxon>Dikarya</taxon>
        <taxon>Ascomycota</taxon>
        <taxon>Saccharomycotina</taxon>
        <taxon>Pichiomycetes</taxon>
        <taxon>Debaryomycetaceae</taxon>
        <taxon>Candida/Lodderomyces clade</taxon>
        <taxon>Candida</taxon>
    </lineage>
</organism>
<dbReference type="PANTHER" id="PTHR11932">
    <property type="entry name" value="CULLIN"/>
    <property type="match status" value="1"/>
</dbReference>
<dbReference type="EMBL" id="HE681720">
    <property type="protein sequence ID" value="CCG22209.1"/>
    <property type="molecule type" value="Genomic_DNA"/>
</dbReference>
<feature type="compositionally biased region" description="Basic residues" evidence="4">
    <location>
        <begin position="52"/>
        <end position="62"/>
    </location>
</feature>
<proteinExistence type="inferred from homology"/>